<evidence type="ECO:0000256" key="2">
    <source>
        <dbReference type="ARBA" id="ARBA00022737"/>
    </source>
</evidence>
<dbReference type="InterPro" id="IPR046848">
    <property type="entry name" value="E_motif"/>
</dbReference>
<dbReference type="PANTHER" id="PTHR47926">
    <property type="entry name" value="PENTATRICOPEPTIDE REPEAT-CONTAINING PROTEIN"/>
    <property type="match status" value="1"/>
</dbReference>
<reference evidence="5" key="2">
    <citation type="submission" date="2023-06" db="EMBL/GenBank/DDBJ databases">
        <authorList>
            <person name="Ma L."/>
            <person name="Liu K.-W."/>
            <person name="Li Z."/>
            <person name="Hsiao Y.-Y."/>
            <person name="Qi Y."/>
            <person name="Fu T."/>
            <person name="Tang G."/>
            <person name="Zhang D."/>
            <person name="Sun W.-H."/>
            <person name="Liu D.-K."/>
            <person name="Li Y."/>
            <person name="Chen G.-Z."/>
            <person name="Liu X.-D."/>
            <person name="Liao X.-Y."/>
            <person name="Jiang Y.-T."/>
            <person name="Yu X."/>
            <person name="Hao Y."/>
            <person name="Huang J."/>
            <person name="Zhao X.-W."/>
            <person name="Ke S."/>
            <person name="Chen Y.-Y."/>
            <person name="Wu W.-L."/>
            <person name="Hsu J.-L."/>
            <person name="Lin Y.-F."/>
            <person name="Huang M.-D."/>
            <person name="Li C.-Y."/>
            <person name="Huang L."/>
            <person name="Wang Z.-W."/>
            <person name="Zhao X."/>
            <person name="Zhong W.-Y."/>
            <person name="Peng D.-H."/>
            <person name="Ahmad S."/>
            <person name="Lan S."/>
            <person name="Zhang J.-S."/>
            <person name="Tsai W.-C."/>
            <person name="Van De Peer Y."/>
            <person name="Liu Z.-J."/>
        </authorList>
    </citation>
    <scope>NUCLEOTIDE SEQUENCE</scope>
    <source>
        <strain evidence="5">CP</strain>
        <tissue evidence="5">Leaves</tissue>
    </source>
</reference>
<dbReference type="InterPro" id="IPR032867">
    <property type="entry name" value="DYW_dom"/>
</dbReference>
<comment type="caution">
    <text evidence="5">The sequence shown here is derived from an EMBL/GenBank/DDBJ whole genome shotgun (WGS) entry which is preliminary data.</text>
</comment>
<comment type="similarity">
    <text evidence="1">Belongs to the PPR family. PCMP-H subfamily.</text>
</comment>
<dbReference type="AlphaFoldDB" id="A0AAV9F0X1"/>
<dbReference type="GO" id="GO:0008270">
    <property type="term" value="F:zinc ion binding"/>
    <property type="evidence" value="ECO:0007669"/>
    <property type="project" value="InterPro"/>
</dbReference>
<evidence type="ECO:0000256" key="3">
    <source>
        <dbReference type="PROSITE-ProRule" id="PRU00708"/>
    </source>
</evidence>
<evidence type="ECO:0000313" key="5">
    <source>
        <dbReference type="EMBL" id="KAK1317993.1"/>
    </source>
</evidence>
<dbReference type="InterPro" id="IPR011990">
    <property type="entry name" value="TPR-like_helical_dom_sf"/>
</dbReference>
<protein>
    <submittedName>
        <fullName evidence="5">Pentatricopeptide repeat-containing protein</fullName>
    </submittedName>
</protein>
<dbReference type="EMBL" id="JAUJYO010000005">
    <property type="protein sequence ID" value="KAK1317993.1"/>
    <property type="molecule type" value="Genomic_DNA"/>
</dbReference>
<keyword evidence="2" id="KW-0677">Repeat</keyword>
<feature type="repeat" description="PPR" evidence="3">
    <location>
        <begin position="170"/>
        <end position="204"/>
    </location>
</feature>
<dbReference type="NCBIfam" id="TIGR00756">
    <property type="entry name" value="PPR"/>
    <property type="match status" value="4"/>
</dbReference>
<dbReference type="Pfam" id="PF01535">
    <property type="entry name" value="PPR"/>
    <property type="match status" value="2"/>
</dbReference>
<evidence type="ECO:0000256" key="1">
    <source>
        <dbReference type="ARBA" id="ARBA00006643"/>
    </source>
</evidence>
<dbReference type="FunFam" id="1.25.40.10:FF:000344">
    <property type="entry name" value="Pentatricopeptide repeat-containing protein"/>
    <property type="match status" value="1"/>
</dbReference>
<dbReference type="Pfam" id="PF13041">
    <property type="entry name" value="PPR_2"/>
    <property type="match status" value="2"/>
</dbReference>
<gene>
    <name evidence="5" type="primary">PCMP-H80</name>
    <name evidence="5" type="ORF">QJS10_CPA05g00048</name>
</gene>
<dbReference type="GO" id="GO:0009451">
    <property type="term" value="P:RNA modification"/>
    <property type="evidence" value="ECO:0007669"/>
    <property type="project" value="InterPro"/>
</dbReference>
<dbReference type="GO" id="GO:0003729">
    <property type="term" value="F:mRNA binding"/>
    <property type="evidence" value="ECO:0007669"/>
    <property type="project" value="UniProtKB-ARBA"/>
</dbReference>
<feature type="repeat" description="PPR" evidence="3">
    <location>
        <begin position="139"/>
        <end position="169"/>
    </location>
</feature>
<dbReference type="Proteomes" id="UP001180020">
    <property type="component" value="Unassembled WGS sequence"/>
</dbReference>
<dbReference type="FunFam" id="1.25.40.10:FF:000690">
    <property type="entry name" value="Pentatricopeptide repeat-containing protein"/>
    <property type="match status" value="1"/>
</dbReference>
<evidence type="ECO:0000313" key="6">
    <source>
        <dbReference type="Proteomes" id="UP001180020"/>
    </source>
</evidence>
<feature type="repeat" description="PPR" evidence="3">
    <location>
        <begin position="241"/>
        <end position="271"/>
    </location>
</feature>
<organism evidence="5 6">
    <name type="scientific">Acorus calamus</name>
    <name type="common">Sweet flag</name>
    <dbReference type="NCBI Taxonomy" id="4465"/>
    <lineage>
        <taxon>Eukaryota</taxon>
        <taxon>Viridiplantae</taxon>
        <taxon>Streptophyta</taxon>
        <taxon>Embryophyta</taxon>
        <taxon>Tracheophyta</taxon>
        <taxon>Spermatophyta</taxon>
        <taxon>Magnoliopsida</taxon>
        <taxon>Liliopsida</taxon>
        <taxon>Acoraceae</taxon>
        <taxon>Acorus</taxon>
    </lineage>
</organism>
<evidence type="ECO:0000259" key="4">
    <source>
        <dbReference type="Pfam" id="PF14432"/>
    </source>
</evidence>
<feature type="domain" description="DYW" evidence="4">
    <location>
        <begin position="505"/>
        <end position="574"/>
    </location>
</feature>
<dbReference type="Pfam" id="PF14432">
    <property type="entry name" value="DYW_deaminase"/>
    <property type="match status" value="1"/>
</dbReference>
<accession>A0AAV9F0X1</accession>
<dbReference type="InterPro" id="IPR046960">
    <property type="entry name" value="PPR_At4g14850-like_plant"/>
</dbReference>
<sequence length="574" mass="64089">MYSSQTLLRLLQGCNNMQRLKKIQAQVHINGHQHDPLISNKLLSFCAISRSGDTTHAHTLFTHIENPQTEAFNSMIRSFSQTPSPKKSFFYYNLMITCGVPSPDAFTFAFLFKACERSRAETKSREAHASAIRYGFVSDVLVATNLLSSYSENGSIDSAKQVFDEMRERDLVAWNSMISCYVRAGLHDEARMVYDFMRYSEVGPDGFTLVALLSSCAEAGALNFGVRLHRLADESGLCDRNMIVCNALVDMYAKCGRLDLAWGVFDSMSSHREVSTWNSIIVGLGVHGRGDEAVSIFDRMVVTGVRPNAVTFLGLLSGCSHQGLVREGLHYFGLMSSKFKLKPGIKHYGCVVDLLGRAGKLEEALTMIRSSHCSEDPVLWRTLLSASKIHRNAEMGEVANENLVRLGARNAGECVLLAGLYAETGDKRAYAEMRKTIRTKGIKTAPGWSWIEVEGDVRRFGVGDKSHCDSDAIHEKVKEMVHRAMSIGYVEEKSKLFVVEDSRGCHSEKLAIAFGLLRTTEGAGLRVVKNLRVCRDCHALTKFVSKAFGREIIVRDRVRFHHFKDESCSCNDFW</sequence>
<dbReference type="Pfam" id="PF20431">
    <property type="entry name" value="E_motif"/>
    <property type="match status" value="1"/>
</dbReference>
<reference evidence="5" key="1">
    <citation type="journal article" date="2023" name="Nat. Commun.">
        <title>Diploid and tetraploid genomes of Acorus and the evolution of monocots.</title>
        <authorList>
            <person name="Ma L."/>
            <person name="Liu K.W."/>
            <person name="Li Z."/>
            <person name="Hsiao Y.Y."/>
            <person name="Qi Y."/>
            <person name="Fu T."/>
            <person name="Tang G.D."/>
            <person name="Zhang D."/>
            <person name="Sun W.H."/>
            <person name="Liu D.K."/>
            <person name="Li Y."/>
            <person name="Chen G.Z."/>
            <person name="Liu X.D."/>
            <person name="Liao X.Y."/>
            <person name="Jiang Y.T."/>
            <person name="Yu X."/>
            <person name="Hao Y."/>
            <person name="Huang J."/>
            <person name="Zhao X.W."/>
            <person name="Ke S."/>
            <person name="Chen Y.Y."/>
            <person name="Wu W.L."/>
            <person name="Hsu J.L."/>
            <person name="Lin Y.F."/>
            <person name="Huang M.D."/>
            <person name="Li C.Y."/>
            <person name="Huang L."/>
            <person name="Wang Z.W."/>
            <person name="Zhao X."/>
            <person name="Zhong W.Y."/>
            <person name="Peng D.H."/>
            <person name="Ahmad S."/>
            <person name="Lan S."/>
            <person name="Zhang J.S."/>
            <person name="Tsai W.C."/>
            <person name="Van de Peer Y."/>
            <person name="Liu Z.J."/>
        </authorList>
    </citation>
    <scope>NUCLEOTIDE SEQUENCE</scope>
    <source>
        <strain evidence="5">CP</strain>
    </source>
</reference>
<dbReference type="PROSITE" id="PS51375">
    <property type="entry name" value="PPR"/>
    <property type="match status" value="4"/>
</dbReference>
<keyword evidence="6" id="KW-1185">Reference proteome</keyword>
<feature type="repeat" description="PPR" evidence="3">
    <location>
        <begin position="273"/>
        <end position="307"/>
    </location>
</feature>
<dbReference type="Gene3D" id="1.25.40.10">
    <property type="entry name" value="Tetratricopeptide repeat domain"/>
    <property type="match status" value="3"/>
</dbReference>
<dbReference type="InterPro" id="IPR002885">
    <property type="entry name" value="PPR_rpt"/>
</dbReference>
<name>A0AAV9F0X1_ACOCL</name>
<proteinExistence type="inferred from homology"/>
<dbReference type="PANTHER" id="PTHR47926:SF391">
    <property type="entry name" value="TETRATRICOPEPTIDE-LIKE HELICAL DOMAIN SUPERFAMILY"/>
    <property type="match status" value="1"/>
</dbReference>